<feature type="region of interest" description="Disordered" evidence="1">
    <location>
        <begin position="816"/>
        <end position="835"/>
    </location>
</feature>
<dbReference type="RefSeq" id="WP_066568440.1">
    <property type="nucleotide sequence ID" value="NZ_CP015622.1"/>
</dbReference>
<keyword evidence="3" id="KW-1185">Reference proteome</keyword>
<dbReference type="GO" id="GO:0005509">
    <property type="term" value="F:calcium ion binding"/>
    <property type="evidence" value="ECO:0007669"/>
    <property type="project" value="InterPro"/>
</dbReference>
<name>A0A172QWE6_9CORY</name>
<accession>A0A172QWE6</accession>
<dbReference type="GO" id="GO:0005975">
    <property type="term" value="P:carbohydrate metabolic process"/>
    <property type="evidence" value="ECO:0007669"/>
    <property type="project" value="UniProtKB-ARBA"/>
</dbReference>
<feature type="region of interest" description="Disordered" evidence="1">
    <location>
        <begin position="762"/>
        <end position="787"/>
    </location>
</feature>
<dbReference type="AlphaFoldDB" id="A0A172QWE6"/>
<evidence type="ECO:0000313" key="2">
    <source>
        <dbReference type="EMBL" id="ANE04958.1"/>
    </source>
</evidence>
<dbReference type="KEGG" id="ccjz:ccrud_12630"/>
<dbReference type="SUPFAM" id="SSF49313">
    <property type="entry name" value="Cadherin-like"/>
    <property type="match status" value="3"/>
</dbReference>
<organism evidence="2 3">
    <name type="scientific">Corynebacterium crudilactis</name>
    <dbReference type="NCBI Taxonomy" id="1652495"/>
    <lineage>
        <taxon>Bacteria</taxon>
        <taxon>Bacillati</taxon>
        <taxon>Actinomycetota</taxon>
        <taxon>Actinomycetes</taxon>
        <taxon>Mycobacteriales</taxon>
        <taxon>Corynebacteriaceae</taxon>
        <taxon>Corynebacterium</taxon>
    </lineage>
</organism>
<dbReference type="EMBL" id="CP015622">
    <property type="protein sequence ID" value="ANE04958.1"/>
    <property type="molecule type" value="Genomic_DNA"/>
</dbReference>
<dbReference type="InterPro" id="IPR015919">
    <property type="entry name" value="Cadherin-like_sf"/>
</dbReference>
<proteinExistence type="predicted"/>
<dbReference type="InterPro" id="IPR013783">
    <property type="entry name" value="Ig-like_fold"/>
</dbReference>
<dbReference type="InterPro" id="IPR047900">
    <property type="entry name" value="Choice_anch_G"/>
</dbReference>
<dbReference type="OrthoDB" id="4386994at2"/>
<sequence length="944" mass="95544">MKIKKSASALSRSMRIGIATITSTAMLGGVLVAVPAHPLLPTTAIAQAQEIPATASAYAFSDLLNLRLLDEKGLLASTTGLSVGEILSALEAEQSWKGVADNGQAATPSNLEIELLESLNLNLGSGLEIPLFSDAGDSLLKGNLGLLGAFANAPSQTNAVASVGVISDSGTLDLDSDGGNGGNATIDLTKLLGNTVDLTDVASAQLELGALSSYASKNGTEITREYQIADAKARIKSPLVEDVVSELQTVVGGLDSVLETLLDESGVLDGVLSNPLVSAALGLELTVDVPVNELVDAIIDGELKDNSGLVSIDLKTGEILVDLEMLHGGNLNGQPANTNLLTSAQITQITDTVTSLLTASPAENPNGLMARVQNILGAEGGALNDTEVSIALKPLSGVLASAEVKTTLAGLLNPNAQTTNDKATYEGAKSDYVYRDLGGLLGLPIAGNLVAGVVDVIVGLLGSLGGTLNDALFNTGSTVVSGLLSSLDPLLDEVLVSLNPVLEDVLGPLVAVTVNKQDEEAGLYRVSALEVDVLSGAVNLPIANSYVSALDVAAVDKPTIEAIADQNITLGDSIKDVTPVVAPEGVTVEVAGLPEGVKYENGVISGKPTKVGDSTVTVTVTNASGSVTETFEITVAAVAAADPTIADIADQNIDLGDAIAPINTVVTPEGAVVTASGLPAEVTITDGVISGTPTVAGTSNVTVTVTNSAGKTASTGFTIVVKDPNSTVDAPTIAPIEDAEGPEEEAIDPIEVVVTPEDANVEVDGLPDGVDYNPETGKIEGTPGKDTAGSYDVTVTATNEGGTSTKTFIFVVTKDGDDNGNGGDENGSSNGSSDFLQQCLDSPAAGVAGLLIALGTVGAIAGPALEPLMKSIGAELDRQMRGLINATGGAHQPEWVRNINRGLNDAANAIDHRMVSQALFATAALALISTPVLCGMDNSSSSSS</sequence>
<gene>
    <name evidence="2" type="ORF">ccrud_12630</name>
</gene>
<protein>
    <submittedName>
        <fullName evidence="2">Uncharacterized protein</fullName>
    </submittedName>
</protein>
<dbReference type="Gene3D" id="2.60.40.10">
    <property type="entry name" value="Immunoglobulins"/>
    <property type="match status" value="3"/>
</dbReference>
<evidence type="ECO:0000256" key="1">
    <source>
        <dbReference type="SAM" id="MobiDB-lite"/>
    </source>
</evidence>
<dbReference type="Proteomes" id="UP000076929">
    <property type="component" value="Chromosome"/>
</dbReference>
<dbReference type="NCBIfam" id="NF033766">
    <property type="entry name" value="choice_anch_G"/>
    <property type="match status" value="1"/>
</dbReference>
<reference evidence="2 3" key="1">
    <citation type="submission" date="2016-05" db="EMBL/GenBank/DDBJ databases">
        <title>Complete genome sequence of Corynebacterium crudilactis, a new Corynebacterium species isolated from raw cow's milk.</title>
        <authorList>
            <person name="Christian R."/>
            <person name="Zimmermann J."/>
            <person name="Lipski A."/>
            <person name="Kalinowski J."/>
        </authorList>
    </citation>
    <scope>NUCLEOTIDE SEQUENCE [LARGE SCALE GENOMIC DNA]</scope>
    <source>
        <strain evidence="2 3">JZ16</strain>
    </source>
</reference>
<evidence type="ECO:0000313" key="3">
    <source>
        <dbReference type="Proteomes" id="UP000076929"/>
    </source>
</evidence>
<dbReference type="GO" id="GO:0016020">
    <property type="term" value="C:membrane"/>
    <property type="evidence" value="ECO:0007669"/>
    <property type="project" value="InterPro"/>
</dbReference>
<dbReference type="Pfam" id="PF05345">
    <property type="entry name" value="He_PIG"/>
    <property type="match status" value="3"/>
</dbReference>